<dbReference type="SUPFAM" id="SSF51182">
    <property type="entry name" value="RmlC-like cupins"/>
    <property type="match status" value="1"/>
</dbReference>
<evidence type="ECO:0000313" key="3">
    <source>
        <dbReference type="Proteomes" id="UP000037558"/>
    </source>
</evidence>
<organism evidence="2 3">
    <name type="scientific">Priestia koreensis</name>
    <dbReference type="NCBI Taxonomy" id="284581"/>
    <lineage>
        <taxon>Bacteria</taxon>
        <taxon>Bacillati</taxon>
        <taxon>Bacillota</taxon>
        <taxon>Bacilli</taxon>
        <taxon>Bacillales</taxon>
        <taxon>Bacillaceae</taxon>
        <taxon>Priestia</taxon>
    </lineage>
</organism>
<dbReference type="RefSeq" id="WP_053402417.1">
    <property type="nucleotide sequence ID" value="NZ_JAUKEN010000001.1"/>
</dbReference>
<dbReference type="STRING" id="284581.AMD01_15900"/>
<dbReference type="PATRIC" id="fig|284581.3.peg.1186"/>
<dbReference type="InterPro" id="IPR014710">
    <property type="entry name" value="RmlC-like_jellyroll"/>
</dbReference>
<reference evidence="3" key="1">
    <citation type="submission" date="2015-08" db="EMBL/GenBank/DDBJ databases">
        <title>Fjat-14210 dsm16467.</title>
        <authorList>
            <person name="Liu B."/>
            <person name="Wang J."/>
            <person name="Zhu Y."/>
            <person name="Liu G."/>
            <person name="Chen Q."/>
            <person name="Chen Z."/>
            <person name="Lan J."/>
            <person name="Che J."/>
            <person name="Ge C."/>
            <person name="Shi H."/>
            <person name="Pan Z."/>
            <person name="Liu X."/>
        </authorList>
    </citation>
    <scope>NUCLEOTIDE SEQUENCE [LARGE SCALE GENOMIC DNA]</scope>
    <source>
        <strain evidence="3">DSM 16467</strain>
    </source>
</reference>
<sequence>MEIYRFDQGVCRTVHKYDSNFLMTKLLVTEGITHIGCMYIEPGEVVGYHQATVDQLFIVVHGEGVVRTTEEDRTVIQKGQAAFWKQEEWHETKATTSMVVIVTEAENMRPEHFLQLVSES</sequence>
<dbReference type="Proteomes" id="UP000037558">
    <property type="component" value="Unassembled WGS sequence"/>
</dbReference>
<dbReference type="EMBL" id="LILC01000021">
    <property type="protein sequence ID" value="KOO43501.1"/>
    <property type="molecule type" value="Genomic_DNA"/>
</dbReference>
<protein>
    <recommendedName>
        <fullName evidence="1">Cupin type-2 domain-containing protein</fullName>
    </recommendedName>
</protein>
<dbReference type="InterPro" id="IPR013096">
    <property type="entry name" value="Cupin_2"/>
</dbReference>
<dbReference type="InterPro" id="IPR011051">
    <property type="entry name" value="RmlC_Cupin_sf"/>
</dbReference>
<dbReference type="OrthoDB" id="3782397at2"/>
<proteinExistence type="predicted"/>
<gene>
    <name evidence="2" type="ORF">AMD01_15900</name>
</gene>
<feature type="domain" description="Cupin type-2" evidence="1">
    <location>
        <begin position="38"/>
        <end position="101"/>
    </location>
</feature>
<name>A0A0M0KXF9_9BACI</name>
<keyword evidence="3" id="KW-1185">Reference proteome</keyword>
<dbReference type="Gene3D" id="2.60.120.10">
    <property type="entry name" value="Jelly Rolls"/>
    <property type="match status" value="1"/>
</dbReference>
<evidence type="ECO:0000313" key="2">
    <source>
        <dbReference type="EMBL" id="KOO43501.1"/>
    </source>
</evidence>
<comment type="caution">
    <text evidence="2">The sequence shown here is derived from an EMBL/GenBank/DDBJ whole genome shotgun (WGS) entry which is preliminary data.</text>
</comment>
<accession>A0A0M0KXF9</accession>
<dbReference type="Pfam" id="PF07883">
    <property type="entry name" value="Cupin_2"/>
    <property type="match status" value="1"/>
</dbReference>
<evidence type="ECO:0000259" key="1">
    <source>
        <dbReference type="Pfam" id="PF07883"/>
    </source>
</evidence>
<dbReference type="AlphaFoldDB" id="A0A0M0KXF9"/>